<accession>A0AAE0EN40</accession>
<sequence length="274" mass="32492">MRYPRTRNPQRVTRNQNDTEPCTFDHSNAHWHNHCRSWNMADQEIGTYLRNKWANRESIVSGSLEKKKWQLFKQNVIESWPENEQKPSLDALQRRLHRADMSLAKWCKGPDDSALKNVMNTPAARTQKVPKSIYKGVTKNKGRFQAQPYSTVDGKQHYRGVYDTEQAAMNACETFLRLEIACDDGSAQVPRKLEFNLDPATPKQQRQEEGEEEESKEESEEEPEEEEGRRRRRKRRRRRRKRRRRKKGEMAGFFTPHQQQLVYLMMKAWIAEDS</sequence>
<dbReference type="EMBL" id="LGRX02035499">
    <property type="protein sequence ID" value="KAK3234426.1"/>
    <property type="molecule type" value="Genomic_DNA"/>
</dbReference>
<organism evidence="2 3">
    <name type="scientific">Cymbomonas tetramitiformis</name>
    <dbReference type="NCBI Taxonomy" id="36881"/>
    <lineage>
        <taxon>Eukaryota</taxon>
        <taxon>Viridiplantae</taxon>
        <taxon>Chlorophyta</taxon>
        <taxon>Pyramimonadophyceae</taxon>
        <taxon>Pyramimonadales</taxon>
        <taxon>Pyramimonadaceae</taxon>
        <taxon>Cymbomonas</taxon>
    </lineage>
</organism>
<dbReference type="AlphaFoldDB" id="A0AAE0EN40"/>
<feature type="compositionally biased region" description="Polar residues" evidence="1">
    <location>
        <begin position="7"/>
        <end position="20"/>
    </location>
</feature>
<protein>
    <recommendedName>
        <fullName evidence="4">AP2/ERF domain-containing protein</fullName>
    </recommendedName>
</protein>
<gene>
    <name evidence="2" type="ORF">CYMTET_55367</name>
</gene>
<reference evidence="2 3" key="1">
    <citation type="journal article" date="2015" name="Genome Biol. Evol.">
        <title>Comparative Genomics of a Bacterivorous Green Alga Reveals Evolutionary Causalities and Consequences of Phago-Mixotrophic Mode of Nutrition.</title>
        <authorList>
            <person name="Burns J.A."/>
            <person name="Paasch A."/>
            <person name="Narechania A."/>
            <person name="Kim E."/>
        </authorList>
    </citation>
    <scope>NUCLEOTIDE SEQUENCE [LARGE SCALE GENOMIC DNA]</scope>
    <source>
        <strain evidence="2 3">PLY_AMNH</strain>
    </source>
</reference>
<dbReference type="Proteomes" id="UP001190700">
    <property type="component" value="Unassembled WGS sequence"/>
</dbReference>
<evidence type="ECO:0000313" key="2">
    <source>
        <dbReference type="EMBL" id="KAK3234426.1"/>
    </source>
</evidence>
<evidence type="ECO:0000256" key="1">
    <source>
        <dbReference type="SAM" id="MobiDB-lite"/>
    </source>
</evidence>
<name>A0AAE0EN40_9CHLO</name>
<evidence type="ECO:0000313" key="3">
    <source>
        <dbReference type="Proteomes" id="UP001190700"/>
    </source>
</evidence>
<proteinExistence type="predicted"/>
<evidence type="ECO:0008006" key="4">
    <source>
        <dbReference type="Google" id="ProtNLM"/>
    </source>
</evidence>
<feature type="region of interest" description="Disordered" evidence="1">
    <location>
        <begin position="1"/>
        <end position="21"/>
    </location>
</feature>
<keyword evidence="3" id="KW-1185">Reference proteome</keyword>
<feature type="compositionally biased region" description="Acidic residues" evidence="1">
    <location>
        <begin position="209"/>
        <end position="226"/>
    </location>
</feature>
<feature type="region of interest" description="Disordered" evidence="1">
    <location>
        <begin position="194"/>
        <end position="257"/>
    </location>
</feature>
<comment type="caution">
    <text evidence="2">The sequence shown here is derived from an EMBL/GenBank/DDBJ whole genome shotgun (WGS) entry which is preliminary data.</text>
</comment>
<feature type="compositionally biased region" description="Basic residues" evidence="1">
    <location>
        <begin position="230"/>
        <end position="247"/>
    </location>
</feature>